<keyword evidence="2" id="KW-1185">Reference proteome</keyword>
<comment type="caution">
    <text evidence="1">The sequence shown here is derived from an EMBL/GenBank/DDBJ whole genome shotgun (WGS) entry which is preliminary data.</text>
</comment>
<name>A0A6G1BHI7_9ORYZ</name>
<dbReference type="Proteomes" id="UP000479710">
    <property type="component" value="Unassembled WGS sequence"/>
</dbReference>
<sequence length="81" mass="8764">METYSFLASASFPTYGKHKALIPIVLGTVAATAWERVAEDLASYLWQQLPNLCTYPKFLTLVMERTGGSGINQNAVGCGGH</sequence>
<dbReference type="EMBL" id="SPHZ02000012">
    <property type="protein sequence ID" value="KAF0887795.1"/>
    <property type="molecule type" value="Genomic_DNA"/>
</dbReference>
<accession>A0A6G1BHI7</accession>
<protein>
    <submittedName>
        <fullName evidence="1">Uncharacterized protein</fullName>
    </submittedName>
</protein>
<organism evidence="1 2">
    <name type="scientific">Oryza meyeriana var. granulata</name>
    <dbReference type="NCBI Taxonomy" id="110450"/>
    <lineage>
        <taxon>Eukaryota</taxon>
        <taxon>Viridiplantae</taxon>
        <taxon>Streptophyta</taxon>
        <taxon>Embryophyta</taxon>
        <taxon>Tracheophyta</taxon>
        <taxon>Spermatophyta</taxon>
        <taxon>Magnoliopsida</taxon>
        <taxon>Liliopsida</taxon>
        <taxon>Poales</taxon>
        <taxon>Poaceae</taxon>
        <taxon>BOP clade</taxon>
        <taxon>Oryzoideae</taxon>
        <taxon>Oryzeae</taxon>
        <taxon>Oryzinae</taxon>
        <taxon>Oryza</taxon>
        <taxon>Oryza meyeriana</taxon>
    </lineage>
</organism>
<dbReference type="AlphaFoldDB" id="A0A6G1BHI7"/>
<reference evidence="1 2" key="1">
    <citation type="submission" date="2019-11" db="EMBL/GenBank/DDBJ databases">
        <title>Whole genome sequence of Oryza granulata.</title>
        <authorList>
            <person name="Li W."/>
        </authorList>
    </citation>
    <scope>NUCLEOTIDE SEQUENCE [LARGE SCALE GENOMIC DNA]</scope>
    <source>
        <strain evidence="2">cv. Menghai</strain>
        <tissue evidence="1">Leaf</tissue>
    </source>
</reference>
<proteinExistence type="predicted"/>
<evidence type="ECO:0000313" key="1">
    <source>
        <dbReference type="EMBL" id="KAF0887795.1"/>
    </source>
</evidence>
<evidence type="ECO:0000313" key="2">
    <source>
        <dbReference type="Proteomes" id="UP000479710"/>
    </source>
</evidence>
<gene>
    <name evidence="1" type="ORF">E2562_004018</name>
</gene>